<protein>
    <submittedName>
        <fullName evidence="1">Uncharacterized protein</fullName>
    </submittedName>
</protein>
<name>A0A6J5TAE7_9CAUD</name>
<organism evidence="1">
    <name type="scientific">uncultured Caudovirales phage</name>
    <dbReference type="NCBI Taxonomy" id="2100421"/>
    <lineage>
        <taxon>Viruses</taxon>
        <taxon>Duplodnaviria</taxon>
        <taxon>Heunggongvirae</taxon>
        <taxon>Uroviricota</taxon>
        <taxon>Caudoviricetes</taxon>
        <taxon>Peduoviridae</taxon>
        <taxon>Maltschvirus</taxon>
        <taxon>Maltschvirus maltsch</taxon>
    </lineage>
</organism>
<gene>
    <name evidence="1" type="ORF">UFOVP71_443</name>
</gene>
<sequence length="213" mass="24542">MPGSLVPLTLAHLSGLTDFAESIYANTDPDKYPDFRVSNDIDDEGKRKKFFSAFLLPSTFNEYNIRQAYALVDEHGVFQAAIGVKRFSHTPSWALSWLLSPRQGMRFIVLFRKIMELLFQIHEEAGITEFYVSYPASRESAYSKIMLPFREKYYSFVECTIPANTRSPYGFIHELMGFALHPHDMNLRRYILRRPNTEPASEGGTIVGREKKQ</sequence>
<reference evidence="1" key="1">
    <citation type="submission" date="2020-05" db="EMBL/GenBank/DDBJ databases">
        <authorList>
            <person name="Chiriac C."/>
            <person name="Salcher M."/>
            <person name="Ghai R."/>
            <person name="Kavagutti S V."/>
        </authorList>
    </citation>
    <scope>NUCLEOTIDE SEQUENCE</scope>
</reference>
<dbReference type="EMBL" id="LR797824">
    <property type="protein sequence ID" value="CAB4241905.1"/>
    <property type="molecule type" value="Genomic_DNA"/>
</dbReference>
<proteinExistence type="predicted"/>
<evidence type="ECO:0000313" key="1">
    <source>
        <dbReference type="EMBL" id="CAB4241905.1"/>
    </source>
</evidence>
<accession>A0A6J5TAE7</accession>